<organism evidence="4">
    <name type="scientific">marine sediment metagenome</name>
    <dbReference type="NCBI Taxonomy" id="412755"/>
    <lineage>
        <taxon>unclassified sequences</taxon>
        <taxon>metagenomes</taxon>
        <taxon>ecological metagenomes</taxon>
    </lineage>
</organism>
<keyword evidence="2" id="KW-0812">Transmembrane</keyword>
<evidence type="ECO:0000256" key="1">
    <source>
        <dbReference type="SAM" id="Coils"/>
    </source>
</evidence>
<evidence type="ECO:0000259" key="3">
    <source>
        <dbReference type="Pfam" id="PF04473"/>
    </source>
</evidence>
<dbReference type="Pfam" id="PF04473">
    <property type="entry name" value="DUF553"/>
    <property type="match status" value="1"/>
</dbReference>
<keyword evidence="1" id="KW-0175">Coiled coil</keyword>
<dbReference type="Gene3D" id="3.10.620.30">
    <property type="match status" value="1"/>
</dbReference>
<feature type="non-terminal residue" evidence="4">
    <location>
        <position position="248"/>
    </location>
</feature>
<evidence type="ECO:0000313" key="4">
    <source>
        <dbReference type="EMBL" id="GAG69013.1"/>
    </source>
</evidence>
<dbReference type="AlphaFoldDB" id="X1A8C7"/>
<keyword evidence="2" id="KW-0472">Membrane</keyword>
<evidence type="ECO:0000256" key="2">
    <source>
        <dbReference type="SAM" id="Phobius"/>
    </source>
</evidence>
<name>X1A8C7_9ZZZZ</name>
<feature type="domain" description="Transglutaminase-like" evidence="3">
    <location>
        <begin position="132"/>
        <end position="235"/>
    </location>
</feature>
<protein>
    <recommendedName>
        <fullName evidence="3">Transglutaminase-like domain-containing protein</fullName>
    </recommendedName>
</protein>
<feature type="transmembrane region" description="Helical" evidence="2">
    <location>
        <begin position="6"/>
        <end position="29"/>
    </location>
</feature>
<accession>X1A8C7</accession>
<dbReference type="EMBL" id="BART01009473">
    <property type="protein sequence ID" value="GAG69013.1"/>
    <property type="molecule type" value="Genomic_DNA"/>
</dbReference>
<feature type="coiled-coil region" evidence="1">
    <location>
        <begin position="31"/>
        <end position="86"/>
    </location>
</feature>
<keyword evidence="2" id="KW-1133">Transmembrane helix</keyword>
<gene>
    <name evidence="4" type="ORF">S01H4_20991</name>
</gene>
<dbReference type="InterPro" id="IPR007562">
    <property type="entry name" value="Transglutaminase-like_domain"/>
</dbReference>
<sequence length="248" mass="28446">MLQGLWGKLFIVVTVLLVISIILGGSLWYQLNATRMQLNDTQAQLEATNRQLDDTQAQLNTIKPEMDRLKIEQSRMLSDYANLKKQINLRLGIGQDAQGFITPDDLEISAKVQEITEGYSEETDEFWRDYKRLFQWVVKTIEYSLDSPSPLLPESIGGTLEWVNDFWRLPVETIRDETGDCEDMAVLLTSMLLNYNQRKFDVWIIGIRTFGSTPKGHMAVAIPIEHRQLTILDPASRYYTPFHTMGGV</sequence>
<reference evidence="4" key="1">
    <citation type="journal article" date="2014" name="Front. Microbiol.">
        <title>High frequency of phylogenetically diverse reductive dehalogenase-homologous genes in deep subseafloor sedimentary metagenomes.</title>
        <authorList>
            <person name="Kawai M."/>
            <person name="Futagami T."/>
            <person name="Toyoda A."/>
            <person name="Takaki Y."/>
            <person name="Nishi S."/>
            <person name="Hori S."/>
            <person name="Arai W."/>
            <person name="Tsubouchi T."/>
            <person name="Morono Y."/>
            <person name="Uchiyama I."/>
            <person name="Ito T."/>
            <person name="Fujiyama A."/>
            <person name="Inagaki F."/>
            <person name="Takami H."/>
        </authorList>
    </citation>
    <scope>NUCLEOTIDE SEQUENCE</scope>
    <source>
        <strain evidence="4">Expedition CK06-06</strain>
    </source>
</reference>
<comment type="caution">
    <text evidence="4">The sequence shown here is derived from an EMBL/GenBank/DDBJ whole genome shotgun (WGS) entry which is preliminary data.</text>
</comment>
<proteinExistence type="predicted"/>